<dbReference type="InterPro" id="IPR004150">
    <property type="entry name" value="NAD_DNA_ligase_OB"/>
</dbReference>
<evidence type="ECO:0000256" key="6">
    <source>
        <dbReference type="ARBA" id="ARBA00022833"/>
    </source>
</evidence>
<keyword evidence="11" id="KW-0464">Manganese</keyword>
<dbReference type="Pfam" id="PF14520">
    <property type="entry name" value="HHH_5"/>
    <property type="match status" value="1"/>
</dbReference>
<comment type="function">
    <text evidence="1 11">DNA ligase that catalyzes the formation of phosphodiester linkages between 5'-phosphoryl and 3'-hydroxyl groups in double-stranded DNA using NAD as a coenzyme and as the energy source for the reaction. It is essential for DNA replication and repair of damaged DNA.</text>
</comment>
<evidence type="ECO:0000256" key="11">
    <source>
        <dbReference type="HAMAP-Rule" id="MF_01588"/>
    </source>
</evidence>
<dbReference type="InterPro" id="IPR010994">
    <property type="entry name" value="RuvA_2-like"/>
</dbReference>
<dbReference type="RefSeq" id="WP_220580355.1">
    <property type="nucleotide sequence ID" value="NZ_RKLT01000004.1"/>
</dbReference>
<dbReference type="InterPro" id="IPR001679">
    <property type="entry name" value="DNA_ligase"/>
</dbReference>
<dbReference type="SMART" id="SM00292">
    <property type="entry name" value="BRCT"/>
    <property type="match status" value="1"/>
</dbReference>
<dbReference type="NCBIfam" id="NF010931">
    <property type="entry name" value="PRK14351.1"/>
    <property type="match status" value="1"/>
</dbReference>
<evidence type="ECO:0000259" key="13">
    <source>
        <dbReference type="PROSITE" id="PS50172"/>
    </source>
</evidence>
<dbReference type="SUPFAM" id="SSF50249">
    <property type="entry name" value="Nucleic acid-binding proteins"/>
    <property type="match status" value="1"/>
</dbReference>
<dbReference type="FunFam" id="1.10.150.20:FF:000007">
    <property type="entry name" value="DNA ligase"/>
    <property type="match status" value="1"/>
</dbReference>
<dbReference type="GO" id="GO:0046872">
    <property type="term" value="F:metal ion binding"/>
    <property type="evidence" value="ECO:0007669"/>
    <property type="project" value="UniProtKB-KW"/>
</dbReference>
<evidence type="ECO:0000256" key="2">
    <source>
        <dbReference type="ARBA" id="ARBA00022598"/>
    </source>
</evidence>
<dbReference type="Gene3D" id="3.30.470.30">
    <property type="entry name" value="DNA ligase/mRNA capping enzyme"/>
    <property type="match status" value="1"/>
</dbReference>
<evidence type="ECO:0000313" key="15">
    <source>
        <dbReference type="Proteomes" id="UP001430455"/>
    </source>
</evidence>
<dbReference type="Gene3D" id="2.40.50.140">
    <property type="entry name" value="Nucleic acid-binding proteins"/>
    <property type="match status" value="1"/>
</dbReference>
<keyword evidence="2 11" id="KW-0436">Ligase</keyword>
<dbReference type="EMBL" id="RKLT01000004">
    <property type="protein sequence ID" value="MBX0295721.1"/>
    <property type="molecule type" value="Genomic_DNA"/>
</dbReference>
<dbReference type="Pfam" id="PF00533">
    <property type="entry name" value="BRCT"/>
    <property type="match status" value="1"/>
</dbReference>
<keyword evidence="15" id="KW-1185">Reference proteome</keyword>
<dbReference type="GO" id="GO:0005829">
    <property type="term" value="C:cytosol"/>
    <property type="evidence" value="ECO:0007669"/>
    <property type="project" value="TreeGrafter"/>
</dbReference>
<dbReference type="Pfam" id="PF01653">
    <property type="entry name" value="DNA_ligase_aden"/>
    <property type="match status" value="1"/>
</dbReference>
<proteinExistence type="inferred from homology"/>
<dbReference type="InterPro" id="IPR013839">
    <property type="entry name" value="DNAligase_adenylation"/>
</dbReference>
<dbReference type="HAMAP" id="MF_01588">
    <property type="entry name" value="DNA_ligase_A"/>
    <property type="match status" value="1"/>
</dbReference>
<dbReference type="CDD" id="cd17748">
    <property type="entry name" value="BRCT_DNA_ligase_like"/>
    <property type="match status" value="1"/>
</dbReference>
<dbReference type="InterPro" id="IPR041663">
    <property type="entry name" value="DisA/LigA_HHH"/>
</dbReference>
<dbReference type="Pfam" id="PF03120">
    <property type="entry name" value="OB_DNA_ligase"/>
    <property type="match status" value="1"/>
</dbReference>
<evidence type="ECO:0000256" key="5">
    <source>
        <dbReference type="ARBA" id="ARBA00022763"/>
    </source>
</evidence>
<dbReference type="Gene3D" id="1.10.287.610">
    <property type="entry name" value="Helix hairpin bin"/>
    <property type="match status" value="1"/>
</dbReference>
<dbReference type="EC" id="6.5.1.2" evidence="11"/>
<name>A0AAW4PDF5_9EURY</name>
<dbReference type="Gene3D" id="3.40.50.10190">
    <property type="entry name" value="BRCT domain"/>
    <property type="match status" value="1"/>
</dbReference>
<evidence type="ECO:0000256" key="10">
    <source>
        <dbReference type="ARBA" id="ARBA00034005"/>
    </source>
</evidence>
<dbReference type="Gene3D" id="1.10.150.20">
    <property type="entry name" value="5' to 3' exonuclease, C-terminal subdomain"/>
    <property type="match status" value="2"/>
</dbReference>
<keyword evidence="3 11" id="KW-0235">DNA replication</keyword>
<feature type="region of interest" description="Disordered" evidence="12">
    <location>
        <begin position="1"/>
        <end position="34"/>
    </location>
</feature>
<comment type="caution">
    <text evidence="14">The sequence shown here is derived from an EMBL/GenBank/DDBJ whole genome shotgun (WGS) entry which is preliminary data.</text>
</comment>
<feature type="binding site" evidence="11">
    <location>
        <begin position="107"/>
        <end position="108"/>
    </location>
    <ligand>
        <name>NAD(+)</name>
        <dbReference type="ChEBI" id="CHEBI:57540"/>
    </ligand>
</feature>
<dbReference type="NCBIfam" id="TIGR00575">
    <property type="entry name" value="dnlj"/>
    <property type="match status" value="1"/>
</dbReference>
<feature type="binding site" evidence="11">
    <location>
        <position position="142"/>
    </location>
    <ligand>
        <name>NAD(+)</name>
        <dbReference type="ChEBI" id="CHEBI:57540"/>
    </ligand>
</feature>
<feature type="binding site" evidence="11">
    <location>
        <position position="340"/>
    </location>
    <ligand>
        <name>NAD(+)</name>
        <dbReference type="ChEBI" id="CHEBI:57540"/>
    </ligand>
</feature>
<keyword evidence="8 11" id="KW-0520">NAD</keyword>
<feature type="binding site" evidence="11">
    <location>
        <begin position="59"/>
        <end position="63"/>
    </location>
    <ligand>
        <name>NAD(+)</name>
        <dbReference type="ChEBI" id="CHEBI:57540"/>
    </ligand>
</feature>
<dbReference type="SMART" id="SM00532">
    <property type="entry name" value="LIGANc"/>
    <property type="match status" value="1"/>
</dbReference>
<dbReference type="Proteomes" id="UP001430455">
    <property type="component" value="Unassembled WGS sequence"/>
</dbReference>
<dbReference type="SMART" id="SM00278">
    <property type="entry name" value="HhH1"/>
    <property type="match status" value="4"/>
</dbReference>
<keyword evidence="7 11" id="KW-0460">Magnesium</keyword>
<reference evidence="14 15" key="1">
    <citation type="submission" date="2021-06" db="EMBL/GenBank/DDBJ databases">
        <title>Halomicroarcula sp. a new haloarchaeum isolated from saline soil.</title>
        <authorList>
            <person name="Duran-Viseras A."/>
            <person name="Sanchez-Porro C."/>
            <person name="Ventosa A."/>
        </authorList>
    </citation>
    <scope>NUCLEOTIDE SEQUENCE [LARGE SCALE GENOMIC DNA]</scope>
    <source>
        <strain evidence="14 15">F27</strain>
    </source>
</reference>
<comment type="similarity">
    <text evidence="11">Belongs to the NAD-dependent DNA ligase family. LigA subfamily.</text>
</comment>
<protein>
    <recommendedName>
        <fullName evidence="11">DNA ligase</fullName>
        <ecNumber evidence="11">6.5.1.2</ecNumber>
    </recommendedName>
    <alternativeName>
        <fullName evidence="11">Polydeoxyribonucleotide synthase [NAD(+)]</fullName>
    </alternativeName>
</protein>
<keyword evidence="4 11" id="KW-0479">Metal-binding</keyword>
<dbReference type="GO" id="GO:0003677">
    <property type="term" value="F:DNA binding"/>
    <property type="evidence" value="ECO:0007669"/>
    <property type="project" value="InterPro"/>
</dbReference>
<feature type="binding site" evidence="11">
    <location>
        <position position="201"/>
    </location>
    <ligand>
        <name>NAD(+)</name>
        <dbReference type="ChEBI" id="CHEBI:57540"/>
    </ligand>
</feature>
<gene>
    <name evidence="11 14" type="primary">ligA</name>
    <name evidence="14" type="ORF">EGH23_12620</name>
</gene>
<dbReference type="SUPFAM" id="SSF47781">
    <property type="entry name" value="RuvA domain 2-like"/>
    <property type="match status" value="1"/>
</dbReference>
<evidence type="ECO:0000256" key="12">
    <source>
        <dbReference type="SAM" id="MobiDB-lite"/>
    </source>
</evidence>
<evidence type="ECO:0000256" key="4">
    <source>
        <dbReference type="ARBA" id="ARBA00022723"/>
    </source>
</evidence>
<dbReference type="FunFam" id="2.40.50.140:FF:000012">
    <property type="entry name" value="DNA ligase"/>
    <property type="match status" value="1"/>
</dbReference>
<dbReference type="InterPro" id="IPR013840">
    <property type="entry name" value="DNAligase_N"/>
</dbReference>
<evidence type="ECO:0000256" key="1">
    <source>
        <dbReference type="ARBA" id="ARBA00004067"/>
    </source>
</evidence>
<dbReference type="Pfam" id="PF12826">
    <property type="entry name" value="HHH_2"/>
    <property type="match status" value="1"/>
</dbReference>
<dbReference type="PANTHER" id="PTHR23389:SF9">
    <property type="entry name" value="DNA LIGASE"/>
    <property type="match status" value="1"/>
</dbReference>
<dbReference type="AlphaFoldDB" id="A0AAW4PDF5"/>
<dbReference type="InterPro" id="IPR003583">
    <property type="entry name" value="Hlx-hairpin-Hlx_DNA-bd_motif"/>
</dbReference>
<feature type="active site" description="N6-AMP-lysine intermediate" evidence="11">
    <location>
        <position position="144"/>
    </location>
</feature>
<dbReference type="InterPro" id="IPR033136">
    <property type="entry name" value="DNA_ligase_CS"/>
</dbReference>
<accession>A0AAW4PDF5</accession>
<dbReference type="NCBIfam" id="NF005932">
    <property type="entry name" value="PRK07956.1"/>
    <property type="match status" value="1"/>
</dbReference>
<dbReference type="InterPro" id="IPR001357">
    <property type="entry name" value="BRCT_dom"/>
</dbReference>
<evidence type="ECO:0000256" key="9">
    <source>
        <dbReference type="ARBA" id="ARBA00023204"/>
    </source>
</evidence>
<dbReference type="PANTHER" id="PTHR23389">
    <property type="entry name" value="CHROMOSOME TRANSMISSION FIDELITY FACTOR 18"/>
    <property type="match status" value="1"/>
</dbReference>
<dbReference type="PIRSF" id="PIRSF001604">
    <property type="entry name" value="LigA"/>
    <property type="match status" value="1"/>
</dbReference>
<feature type="binding site" evidence="11">
    <location>
        <position position="453"/>
    </location>
    <ligand>
        <name>Zn(2+)</name>
        <dbReference type="ChEBI" id="CHEBI:29105"/>
    </ligand>
</feature>
<dbReference type="PROSITE" id="PS50172">
    <property type="entry name" value="BRCT"/>
    <property type="match status" value="1"/>
</dbReference>
<evidence type="ECO:0000256" key="8">
    <source>
        <dbReference type="ARBA" id="ARBA00023027"/>
    </source>
</evidence>
<feature type="binding site" evidence="11">
    <location>
        <position position="316"/>
    </location>
    <ligand>
        <name>NAD(+)</name>
        <dbReference type="ChEBI" id="CHEBI:57540"/>
    </ligand>
</feature>
<comment type="cofactor">
    <cofactor evidence="11">
        <name>Mg(2+)</name>
        <dbReference type="ChEBI" id="CHEBI:18420"/>
    </cofactor>
    <cofactor evidence="11">
        <name>Mn(2+)</name>
        <dbReference type="ChEBI" id="CHEBI:29035"/>
    </cofactor>
</comment>
<evidence type="ECO:0000313" key="14">
    <source>
        <dbReference type="EMBL" id="MBX0295721.1"/>
    </source>
</evidence>
<organism evidence="14 15">
    <name type="scientific">Haloarcula nitratireducens</name>
    <dbReference type="NCBI Taxonomy" id="2487749"/>
    <lineage>
        <taxon>Archaea</taxon>
        <taxon>Methanobacteriati</taxon>
        <taxon>Methanobacteriota</taxon>
        <taxon>Stenosarchaea group</taxon>
        <taxon>Halobacteria</taxon>
        <taxon>Halobacteriales</taxon>
        <taxon>Haloarculaceae</taxon>
        <taxon>Haloarcula</taxon>
    </lineage>
</organism>
<dbReference type="PROSITE" id="PS01056">
    <property type="entry name" value="DNA_LIGASE_N2"/>
    <property type="match status" value="1"/>
</dbReference>
<feature type="binding site" evidence="11">
    <location>
        <position position="165"/>
    </location>
    <ligand>
        <name>NAD(+)</name>
        <dbReference type="ChEBI" id="CHEBI:57540"/>
    </ligand>
</feature>
<dbReference type="InterPro" id="IPR012340">
    <property type="entry name" value="NA-bd_OB-fold"/>
</dbReference>
<dbReference type="GO" id="GO:0003911">
    <property type="term" value="F:DNA ligase (NAD+) activity"/>
    <property type="evidence" value="ECO:0007669"/>
    <property type="project" value="UniProtKB-UniRule"/>
</dbReference>
<evidence type="ECO:0000256" key="7">
    <source>
        <dbReference type="ARBA" id="ARBA00022842"/>
    </source>
</evidence>
<dbReference type="Gene3D" id="6.20.10.30">
    <property type="match status" value="1"/>
</dbReference>
<evidence type="ECO:0000256" key="3">
    <source>
        <dbReference type="ARBA" id="ARBA00022705"/>
    </source>
</evidence>
<dbReference type="CDD" id="cd00114">
    <property type="entry name" value="LIGANc"/>
    <property type="match status" value="1"/>
</dbReference>
<sequence>MAALEDETDNPYVSDPPTEFDPAGELDADEAREQAEQLREAVRYHDHRYYVENDPAIGDRAYDALFARLEELEGAFDLDTSGSPTRRVGGEPLSELDEVEHVATMGSIDQGGDAEAVRAFDERVRSRLAEADYDGDLRYFCEPKFDGLSVEVVYEDGEYRRAATRGDGEVGEDVTENVRTIASVPQRLRGDYPDFLAVRGEVYMPRDAFTEYNRERVESGEDPFANPRNAAAGTLRQLDPKVTAQRPLAVFFFGVLEASVDFESHADLHERFPEWGLRVCDRTRVVDDVEAAIDYREDQLAARDDLGYEIDGVVLKVDDIDACDLLGRTSRAPRWAFAYKFPARKEETTVRDVVVQVGRTGRLTPVALMDPVEVGGVTVTRASLHNPSLIEELGVNVGDRVRIKRAGDVIPDVVEVVEKDGDGHFAFPETCPVCDSPVERDGPMAFCTGGLSCPAQRERSVEHYASRGALDIEGLGEKAVEQLLDAGLVEDAADLYELTVEDLRELEGWGETSARNLVAELDAARDPPLSDFLVALGIPHVGDVTARNLAAEFGTFEKIRDAAESGDREAFEAVPDVGPEVAESVVEFFESEGNRAVLTRLLDHVDPRAAEATGGDALDGLTFVFTGSLDGYTRGDAQELIERHGGSATGSVSGNTDYLVVGENAGKRKREDAEANDVELLDEESFEALLDERGVERE</sequence>
<keyword evidence="9 11" id="KW-0234">DNA repair</keyword>
<feature type="domain" description="BRCT" evidence="13">
    <location>
        <begin position="613"/>
        <end position="684"/>
    </location>
</feature>
<dbReference type="GO" id="GO:0006260">
    <property type="term" value="P:DNA replication"/>
    <property type="evidence" value="ECO:0007669"/>
    <property type="project" value="UniProtKB-KW"/>
</dbReference>
<dbReference type="InterPro" id="IPR036420">
    <property type="entry name" value="BRCT_dom_sf"/>
</dbReference>
<dbReference type="SUPFAM" id="SSF52113">
    <property type="entry name" value="BRCT domain"/>
    <property type="match status" value="1"/>
</dbReference>
<dbReference type="GO" id="GO:0006281">
    <property type="term" value="P:DNA repair"/>
    <property type="evidence" value="ECO:0007669"/>
    <property type="project" value="UniProtKB-KW"/>
</dbReference>
<dbReference type="SUPFAM" id="SSF56091">
    <property type="entry name" value="DNA ligase/mRNA capping enzyme, catalytic domain"/>
    <property type="match status" value="1"/>
</dbReference>
<comment type="catalytic activity">
    <reaction evidence="10 11">
        <text>NAD(+) + (deoxyribonucleotide)n-3'-hydroxyl + 5'-phospho-(deoxyribonucleotide)m = (deoxyribonucleotide)n+m + AMP + beta-nicotinamide D-nucleotide.</text>
        <dbReference type="EC" id="6.5.1.2"/>
    </reaction>
</comment>
<feature type="binding site" evidence="11">
    <location>
        <position position="431"/>
    </location>
    <ligand>
        <name>Zn(2+)</name>
        <dbReference type="ChEBI" id="CHEBI:29105"/>
    </ligand>
</feature>
<comment type="caution">
    <text evidence="11">Lacks conserved residue(s) required for the propagation of feature annotation.</text>
</comment>
<feature type="binding site" evidence="11">
    <location>
        <position position="434"/>
    </location>
    <ligand>
        <name>Zn(2+)</name>
        <dbReference type="ChEBI" id="CHEBI:29105"/>
    </ligand>
</feature>
<keyword evidence="6 11" id="KW-0862">Zinc</keyword>
<dbReference type="Pfam" id="PF03119">
    <property type="entry name" value="DNA_ligase_ZBD"/>
    <property type="match status" value="1"/>
</dbReference>
<dbReference type="InterPro" id="IPR004149">
    <property type="entry name" value="Znf_DNAligase_C4"/>
</dbReference>
<keyword evidence="5 11" id="KW-0227">DNA damage</keyword>